<gene>
    <name evidence="7" type="ORF">PVAG01_01420</name>
</gene>
<dbReference type="Pfam" id="PF01595">
    <property type="entry name" value="CNNM"/>
    <property type="match status" value="1"/>
</dbReference>
<evidence type="ECO:0000259" key="6">
    <source>
        <dbReference type="PROSITE" id="PS51846"/>
    </source>
</evidence>
<name>A0ABR4PYI0_9HELO</name>
<feature type="transmembrane region" description="Helical" evidence="4">
    <location>
        <begin position="35"/>
        <end position="62"/>
    </location>
</feature>
<dbReference type="InterPro" id="IPR045095">
    <property type="entry name" value="ACDP"/>
</dbReference>
<dbReference type="Pfam" id="PF00571">
    <property type="entry name" value="CBS"/>
    <property type="match status" value="1"/>
</dbReference>
<dbReference type="InterPro" id="IPR046342">
    <property type="entry name" value="CBS_dom_sf"/>
</dbReference>
<reference evidence="7 8" key="1">
    <citation type="submission" date="2024-06" db="EMBL/GenBank/DDBJ databases">
        <title>Complete genome of Phlyctema vagabunda strain 19-DSS-EL-015.</title>
        <authorList>
            <person name="Fiorenzani C."/>
        </authorList>
    </citation>
    <scope>NUCLEOTIDE SEQUENCE [LARGE SCALE GENOMIC DNA]</scope>
    <source>
        <strain evidence="7 8">19-DSS-EL-015</strain>
    </source>
</reference>
<dbReference type="InterPro" id="IPR002550">
    <property type="entry name" value="CNNM"/>
</dbReference>
<feature type="transmembrane region" description="Helical" evidence="4">
    <location>
        <begin position="162"/>
        <end position="181"/>
    </location>
</feature>
<organism evidence="7 8">
    <name type="scientific">Phlyctema vagabunda</name>
    <dbReference type="NCBI Taxonomy" id="108571"/>
    <lineage>
        <taxon>Eukaryota</taxon>
        <taxon>Fungi</taxon>
        <taxon>Dikarya</taxon>
        <taxon>Ascomycota</taxon>
        <taxon>Pezizomycotina</taxon>
        <taxon>Leotiomycetes</taxon>
        <taxon>Helotiales</taxon>
        <taxon>Dermateaceae</taxon>
        <taxon>Phlyctema</taxon>
    </lineage>
</organism>
<dbReference type="SUPFAM" id="SSF54631">
    <property type="entry name" value="CBS-domain pair"/>
    <property type="match status" value="1"/>
</dbReference>
<keyword evidence="3 4" id="KW-1133">Transmembrane helix</keyword>
<dbReference type="PANTHER" id="PTHR12064">
    <property type="entry name" value="METAL TRANSPORTER CNNM"/>
    <property type="match status" value="1"/>
</dbReference>
<dbReference type="PANTHER" id="PTHR12064:SF97">
    <property type="entry name" value="METAL TRANSPORTER CNNM-5"/>
    <property type="match status" value="1"/>
</dbReference>
<comment type="caution">
    <text evidence="7">The sequence shown here is derived from an EMBL/GenBank/DDBJ whole genome shotgun (WGS) entry which is preliminary data.</text>
</comment>
<evidence type="ECO:0000256" key="2">
    <source>
        <dbReference type="PROSITE-ProRule" id="PRU00703"/>
    </source>
</evidence>
<feature type="transmembrane region" description="Helical" evidence="4">
    <location>
        <begin position="124"/>
        <end position="142"/>
    </location>
</feature>
<dbReference type="Gene3D" id="3.10.580.10">
    <property type="entry name" value="CBS-domain"/>
    <property type="match status" value="1"/>
</dbReference>
<dbReference type="PROSITE" id="PS51371">
    <property type="entry name" value="CBS"/>
    <property type="match status" value="1"/>
</dbReference>
<dbReference type="SMART" id="SM00116">
    <property type="entry name" value="CBS"/>
    <property type="match status" value="1"/>
</dbReference>
<accession>A0ABR4PYI0</accession>
<keyword evidence="8" id="KW-1185">Reference proteome</keyword>
<dbReference type="Proteomes" id="UP001629113">
    <property type="component" value="Unassembled WGS sequence"/>
</dbReference>
<evidence type="ECO:0000256" key="1">
    <source>
        <dbReference type="ARBA" id="ARBA00022737"/>
    </source>
</evidence>
<evidence type="ECO:0000313" key="7">
    <source>
        <dbReference type="EMBL" id="KAL3427911.1"/>
    </source>
</evidence>
<evidence type="ECO:0000256" key="4">
    <source>
        <dbReference type="SAM" id="Phobius"/>
    </source>
</evidence>
<proteinExistence type="predicted"/>
<keyword evidence="3 4" id="KW-0472">Membrane</keyword>
<feature type="domain" description="CNNM transmembrane" evidence="6">
    <location>
        <begin position="34"/>
        <end position="220"/>
    </location>
</feature>
<feature type="domain" description="CBS" evidence="5">
    <location>
        <begin position="304"/>
        <end position="365"/>
    </location>
</feature>
<evidence type="ECO:0000259" key="5">
    <source>
        <dbReference type="PROSITE" id="PS51371"/>
    </source>
</evidence>
<keyword evidence="1" id="KW-0677">Repeat</keyword>
<evidence type="ECO:0000313" key="8">
    <source>
        <dbReference type="Proteomes" id="UP001629113"/>
    </source>
</evidence>
<dbReference type="InterPro" id="IPR000644">
    <property type="entry name" value="CBS_dom"/>
</dbReference>
<protein>
    <submittedName>
        <fullName evidence="7">Duf21 and cbs domain protein</fullName>
    </submittedName>
</protein>
<dbReference type="EMBL" id="JBFCZG010000001">
    <property type="protein sequence ID" value="KAL3427911.1"/>
    <property type="molecule type" value="Genomic_DNA"/>
</dbReference>
<sequence>MSPTAITYGNSVDEPAMKLVKDAVRNTIAEANHAFVLYCLNAALSVALVLLGGLFAGLTLAYMGQDRVYLQVVAASGNVKERANAQRVLNVLSRGRHWVLVSLLLGNVIVNETLPIILDSDVKGGWFAVLTSTVLIVIFGEIIPQSICAKHGLAIGAWSSRYVLWVMYMLFPVAYPIARLLDSLLGNNHGIIFNRAGLKALLFLHERLSFSPTDRLSREEVTLMSAVLDMKERPVLSISTPISKLFTLAFNTPLNDMTRYNILNSGFHGIPIHMAGHSKSFIGVLPVRSLVALPAEDNVTIGQLSLNTLPVVRPDVGIQEIVHLFRDRKVRMALVTELGTEHGEPLGIVTARDVMEAIIGDRMSLGML</sequence>
<keyword evidence="3 4" id="KW-0812">Transmembrane</keyword>
<dbReference type="PROSITE" id="PS51846">
    <property type="entry name" value="CNNM"/>
    <property type="match status" value="1"/>
</dbReference>
<keyword evidence="2" id="KW-0129">CBS domain</keyword>
<feature type="transmembrane region" description="Helical" evidence="4">
    <location>
        <begin position="97"/>
        <end position="118"/>
    </location>
</feature>
<evidence type="ECO:0000256" key="3">
    <source>
        <dbReference type="PROSITE-ProRule" id="PRU01193"/>
    </source>
</evidence>